<evidence type="ECO:0000259" key="6">
    <source>
        <dbReference type="Pfam" id="PF00441"/>
    </source>
</evidence>
<dbReference type="Pfam" id="PF02771">
    <property type="entry name" value="Acyl-CoA_dh_N"/>
    <property type="match status" value="1"/>
</dbReference>
<dbReference type="Gene3D" id="1.10.540.10">
    <property type="entry name" value="Acyl-CoA dehydrogenase/oxidase, N-terminal domain"/>
    <property type="match status" value="1"/>
</dbReference>
<comment type="similarity">
    <text evidence="2">Belongs to the acyl-CoA dehydrogenase family.</text>
</comment>
<dbReference type="Gene3D" id="1.20.140.10">
    <property type="entry name" value="Butyryl-CoA Dehydrogenase, subunit A, domain 3"/>
    <property type="match status" value="1"/>
</dbReference>
<dbReference type="Pfam" id="PF00441">
    <property type="entry name" value="Acyl-CoA_dh_1"/>
    <property type="match status" value="1"/>
</dbReference>
<name>A0ABT4VV57_9HYPH</name>
<gene>
    <name evidence="8" type="ORF">OOZ53_24365</name>
</gene>
<evidence type="ECO:0000256" key="4">
    <source>
        <dbReference type="ARBA" id="ARBA00022827"/>
    </source>
</evidence>
<accession>A0ABT4VV57</accession>
<dbReference type="RefSeq" id="WP_271092384.1">
    <property type="nucleotide sequence ID" value="NZ_JAPJZH010000024.1"/>
</dbReference>
<dbReference type="Proteomes" id="UP001148313">
    <property type="component" value="Unassembled WGS sequence"/>
</dbReference>
<dbReference type="InterPro" id="IPR036250">
    <property type="entry name" value="AcylCo_DH-like_C"/>
</dbReference>
<dbReference type="InterPro" id="IPR013786">
    <property type="entry name" value="AcylCoA_DH/ox_N"/>
</dbReference>
<keyword evidence="3" id="KW-0285">Flavoprotein</keyword>
<dbReference type="SUPFAM" id="SSF56645">
    <property type="entry name" value="Acyl-CoA dehydrogenase NM domain-like"/>
    <property type="match status" value="1"/>
</dbReference>
<evidence type="ECO:0000256" key="3">
    <source>
        <dbReference type="ARBA" id="ARBA00022630"/>
    </source>
</evidence>
<dbReference type="InterPro" id="IPR009075">
    <property type="entry name" value="AcylCo_DH/oxidase_C"/>
</dbReference>
<dbReference type="PANTHER" id="PTHR43884:SF20">
    <property type="entry name" value="ACYL-COA DEHYDROGENASE FADE28"/>
    <property type="match status" value="1"/>
</dbReference>
<feature type="domain" description="Acyl-CoA dehydrogenase/oxidase N-terminal" evidence="7">
    <location>
        <begin position="6"/>
        <end position="94"/>
    </location>
</feature>
<keyword evidence="4" id="KW-0274">FAD</keyword>
<keyword evidence="9" id="KW-1185">Reference proteome</keyword>
<evidence type="ECO:0000313" key="9">
    <source>
        <dbReference type="Proteomes" id="UP001148313"/>
    </source>
</evidence>
<dbReference type="InterPro" id="IPR009100">
    <property type="entry name" value="AcylCoA_DH/oxidase_NM_dom_sf"/>
</dbReference>
<comment type="cofactor">
    <cofactor evidence="1">
        <name>FAD</name>
        <dbReference type="ChEBI" id="CHEBI:57692"/>
    </cofactor>
</comment>
<protein>
    <submittedName>
        <fullName evidence="8">Acyl-CoA dehydrogenase family protein</fullName>
    </submittedName>
</protein>
<reference evidence="8" key="1">
    <citation type="submission" date="2022-11" db="EMBL/GenBank/DDBJ databases">
        <title>Hoeflea poritis sp. nov., isolated from scleractinian coral Porites lutea.</title>
        <authorList>
            <person name="Zhang G."/>
            <person name="Wei Q."/>
            <person name="Cai L."/>
        </authorList>
    </citation>
    <scope>NUCLEOTIDE SEQUENCE</scope>
    <source>
        <strain evidence="8">E7-10</strain>
    </source>
</reference>
<sequence>MLDSLLTEAADRFFQDHYDQSAGVVAESSETNARLWSLLVENGLTFALVPESLGGAGLTLMQAFAILKIGGKHASPVPLAETMLSNWLLAMSGSAPSELALSVAPQHPGDSIHLTQHGRLVGTVRSINFASQCDQLVVMATSPQGIRAVVVRPDDCIVQVKPGTSPDPIGDIDLSRVTPISAGPNIVSRRRAQFLGAVAYAAQMAGALEAMLEITTDYVQVRSAFGRTLSKFQAVQQNLATLACEVAAANSAVASAADALDTIKDDDDPALLLECASAKIRVGEAASLGSTIAHQAHGATGYTAEYVLSRYSRRIWGWRDQFGSESDWAIELGNEIAKQGADELWPLIASR</sequence>
<evidence type="ECO:0000256" key="1">
    <source>
        <dbReference type="ARBA" id="ARBA00001974"/>
    </source>
</evidence>
<evidence type="ECO:0000256" key="5">
    <source>
        <dbReference type="ARBA" id="ARBA00023002"/>
    </source>
</evidence>
<evidence type="ECO:0000259" key="7">
    <source>
        <dbReference type="Pfam" id="PF02771"/>
    </source>
</evidence>
<organism evidence="8 9">
    <name type="scientific">Hoeflea poritis</name>
    <dbReference type="NCBI Taxonomy" id="2993659"/>
    <lineage>
        <taxon>Bacteria</taxon>
        <taxon>Pseudomonadati</taxon>
        <taxon>Pseudomonadota</taxon>
        <taxon>Alphaproteobacteria</taxon>
        <taxon>Hyphomicrobiales</taxon>
        <taxon>Rhizobiaceae</taxon>
        <taxon>Hoeflea</taxon>
    </lineage>
</organism>
<dbReference type="EMBL" id="JAPJZH010000024">
    <property type="protein sequence ID" value="MDA4848514.1"/>
    <property type="molecule type" value="Genomic_DNA"/>
</dbReference>
<dbReference type="InterPro" id="IPR037069">
    <property type="entry name" value="AcylCoA_DH/ox_N_sf"/>
</dbReference>
<dbReference type="PANTHER" id="PTHR43884">
    <property type="entry name" value="ACYL-COA DEHYDROGENASE"/>
    <property type="match status" value="1"/>
</dbReference>
<comment type="caution">
    <text evidence="8">The sequence shown here is derived from an EMBL/GenBank/DDBJ whole genome shotgun (WGS) entry which is preliminary data.</text>
</comment>
<dbReference type="SUPFAM" id="SSF47203">
    <property type="entry name" value="Acyl-CoA dehydrogenase C-terminal domain-like"/>
    <property type="match status" value="1"/>
</dbReference>
<proteinExistence type="inferred from homology"/>
<feature type="domain" description="Acyl-CoA dehydrogenase/oxidase C-terminal" evidence="6">
    <location>
        <begin position="198"/>
        <end position="315"/>
    </location>
</feature>
<evidence type="ECO:0000313" key="8">
    <source>
        <dbReference type="EMBL" id="MDA4848514.1"/>
    </source>
</evidence>
<evidence type="ECO:0000256" key="2">
    <source>
        <dbReference type="ARBA" id="ARBA00009347"/>
    </source>
</evidence>
<keyword evidence="5" id="KW-0560">Oxidoreductase</keyword>